<accession>A0ACB8D168</accession>
<proteinExistence type="predicted"/>
<dbReference type="EMBL" id="CM023473">
    <property type="protein sequence ID" value="KAH7955170.1"/>
    <property type="molecule type" value="Genomic_DNA"/>
</dbReference>
<gene>
    <name evidence="1" type="ORF">HPB49_024976</name>
</gene>
<organism evidence="1 2">
    <name type="scientific">Dermacentor silvarum</name>
    <name type="common">Tick</name>
    <dbReference type="NCBI Taxonomy" id="543639"/>
    <lineage>
        <taxon>Eukaryota</taxon>
        <taxon>Metazoa</taxon>
        <taxon>Ecdysozoa</taxon>
        <taxon>Arthropoda</taxon>
        <taxon>Chelicerata</taxon>
        <taxon>Arachnida</taxon>
        <taxon>Acari</taxon>
        <taxon>Parasitiformes</taxon>
        <taxon>Ixodida</taxon>
        <taxon>Ixodoidea</taxon>
        <taxon>Ixodidae</taxon>
        <taxon>Rhipicephalinae</taxon>
        <taxon>Dermacentor</taxon>
    </lineage>
</organism>
<reference evidence="1" key="1">
    <citation type="submission" date="2020-05" db="EMBL/GenBank/DDBJ databases">
        <title>Large-scale comparative analyses of tick genomes elucidate their genetic diversity and vector capacities.</title>
        <authorList>
            <person name="Jia N."/>
            <person name="Wang J."/>
            <person name="Shi W."/>
            <person name="Du L."/>
            <person name="Sun Y."/>
            <person name="Zhan W."/>
            <person name="Jiang J."/>
            <person name="Wang Q."/>
            <person name="Zhang B."/>
            <person name="Ji P."/>
            <person name="Sakyi L.B."/>
            <person name="Cui X."/>
            <person name="Yuan T."/>
            <person name="Jiang B."/>
            <person name="Yang W."/>
            <person name="Lam T.T.-Y."/>
            <person name="Chang Q."/>
            <person name="Ding S."/>
            <person name="Wang X."/>
            <person name="Zhu J."/>
            <person name="Ruan X."/>
            <person name="Zhao L."/>
            <person name="Wei J."/>
            <person name="Que T."/>
            <person name="Du C."/>
            <person name="Cheng J."/>
            <person name="Dai P."/>
            <person name="Han X."/>
            <person name="Huang E."/>
            <person name="Gao Y."/>
            <person name="Liu J."/>
            <person name="Shao H."/>
            <person name="Ye R."/>
            <person name="Li L."/>
            <person name="Wei W."/>
            <person name="Wang X."/>
            <person name="Wang C."/>
            <person name="Yang T."/>
            <person name="Huo Q."/>
            <person name="Li W."/>
            <person name="Guo W."/>
            <person name="Chen H."/>
            <person name="Zhou L."/>
            <person name="Ni X."/>
            <person name="Tian J."/>
            <person name="Zhou Y."/>
            <person name="Sheng Y."/>
            <person name="Liu T."/>
            <person name="Pan Y."/>
            <person name="Xia L."/>
            <person name="Li J."/>
            <person name="Zhao F."/>
            <person name="Cao W."/>
        </authorList>
    </citation>
    <scope>NUCLEOTIDE SEQUENCE</scope>
    <source>
        <strain evidence="1">Dsil-2018</strain>
    </source>
</reference>
<protein>
    <submittedName>
        <fullName evidence="1">Uncharacterized protein</fullName>
    </submittedName>
</protein>
<dbReference type="Proteomes" id="UP000821865">
    <property type="component" value="Chromosome 4"/>
</dbReference>
<evidence type="ECO:0000313" key="1">
    <source>
        <dbReference type="EMBL" id="KAH7955170.1"/>
    </source>
</evidence>
<name>A0ACB8D168_DERSI</name>
<sequence length="177" mass="20313">MPTYVAVVIQRSPVHCTQRVKSLKDADANVAADWATLLQHYLDMEQPVDAVFFIYVFVDKTLERTHSKTRTPVFEPKRTEVHSAIKSVTEKLRRNVEADLAKYDTAIVKRNKLRTELGVLTTPRSQFTADDCSMKLSVRIPRLVVDAGKDYFEDRMPRSNADPYTVCEMFVRTVCLE</sequence>
<evidence type="ECO:0000313" key="2">
    <source>
        <dbReference type="Proteomes" id="UP000821865"/>
    </source>
</evidence>
<keyword evidence="2" id="KW-1185">Reference proteome</keyword>
<comment type="caution">
    <text evidence="1">The sequence shown here is derived from an EMBL/GenBank/DDBJ whole genome shotgun (WGS) entry which is preliminary data.</text>
</comment>